<reference evidence="2 3" key="1">
    <citation type="submission" date="2023-09" db="EMBL/GenBank/DDBJ databases">
        <title>Multi-omics analysis of a traditional fermented food reveals byproduct-associated fungal strains for waste-to-food upcycling.</title>
        <authorList>
            <consortium name="Lawrence Berkeley National Laboratory"/>
            <person name="Rekdal V.M."/>
            <person name="Villalobos-Escobedo J.M."/>
            <person name="Rodriguez-Valeron N."/>
            <person name="Garcia M.O."/>
            <person name="Vasquez D.P."/>
            <person name="Damayanti I."/>
            <person name="Sorensen P.M."/>
            <person name="Baidoo E.E."/>
            <person name="De Carvalho A.C."/>
            <person name="Riley R."/>
            <person name="Lipzen A."/>
            <person name="He G."/>
            <person name="Yan M."/>
            <person name="Haridas S."/>
            <person name="Daum C."/>
            <person name="Yoshinaga Y."/>
            <person name="Ng V."/>
            <person name="Grigoriev I.V."/>
            <person name="Munk R."/>
            <person name="Nuraida L."/>
            <person name="Wijaya C.H."/>
            <person name="Morales P.-C."/>
            <person name="Keasling J.D."/>
        </authorList>
    </citation>
    <scope>NUCLEOTIDE SEQUENCE [LARGE SCALE GENOMIC DNA]</scope>
    <source>
        <strain evidence="2 3">FGSC 2613</strain>
    </source>
</reference>
<evidence type="ECO:0000313" key="3">
    <source>
        <dbReference type="Proteomes" id="UP001451303"/>
    </source>
</evidence>
<comment type="caution">
    <text evidence="2">The sequence shown here is derived from an EMBL/GenBank/DDBJ whole genome shotgun (WGS) entry which is preliminary data.</text>
</comment>
<gene>
    <name evidence="2" type="ORF">QR685DRAFT_443426</name>
</gene>
<dbReference type="EMBL" id="JAVLET010000005">
    <property type="protein sequence ID" value="KAL0469359.1"/>
    <property type="molecule type" value="Genomic_DNA"/>
</dbReference>
<feature type="compositionally biased region" description="Basic and acidic residues" evidence="1">
    <location>
        <begin position="1"/>
        <end position="12"/>
    </location>
</feature>
<evidence type="ECO:0000256" key="1">
    <source>
        <dbReference type="SAM" id="MobiDB-lite"/>
    </source>
</evidence>
<feature type="non-terminal residue" evidence="2">
    <location>
        <position position="1"/>
    </location>
</feature>
<keyword evidence="3" id="KW-1185">Reference proteome</keyword>
<dbReference type="Proteomes" id="UP001451303">
    <property type="component" value="Unassembled WGS sequence"/>
</dbReference>
<accession>A0ABR3D9I9</accession>
<evidence type="ECO:0000313" key="2">
    <source>
        <dbReference type="EMBL" id="KAL0469359.1"/>
    </source>
</evidence>
<sequence>LLGHGVQDHGGKQDSGGQAVDTSEWCFRVSRRGAVAACGTWRFQPCPATGSFGNEPTARPKLPN</sequence>
<name>A0ABR3D9I9_NEUIN</name>
<feature type="region of interest" description="Disordered" evidence="1">
    <location>
        <begin position="1"/>
        <end position="20"/>
    </location>
</feature>
<proteinExistence type="predicted"/>
<organism evidence="2 3">
    <name type="scientific">Neurospora intermedia</name>
    <dbReference type="NCBI Taxonomy" id="5142"/>
    <lineage>
        <taxon>Eukaryota</taxon>
        <taxon>Fungi</taxon>
        <taxon>Dikarya</taxon>
        <taxon>Ascomycota</taxon>
        <taxon>Pezizomycotina</taxon>
        <taxon>Sordariomycetes</taxon>
        <taxon>Sordariomycetidae</taxon>
        <taxon>Sordariales</taxon>
        <taxon>Sordariaceae</taxon>
        <taxon>Neurospora</taxon>
    </lineage>
</organism>
<protein>
    <submittedName>
        <fullName evidence="2">Uncharacterized protein</fullName>
    </submittedName>
</protein>